<dbReference type="RefSeq" id="XP_013318643.1">
    <property type="nucleotide sequence ID" value="XM_013463189.1"/>
</dbReference>
<dbReference type="HOGENOM" id="CLU_1045965_0_0_1"/>
<gene>
    <name evidence="2" type="ORF">PV05_02609</name>
</gene>
<evidence type="ECO:0000256" key="1">
    <source>
        <dbReference type="SAM" id="MobiDB-lite"/>
    </source>
</evidence>
<dbReference type="OrthoDB" id="3548654at2759"/>
<organism evidence="2 3">
    <name type="scientific">Exophiala xenobiotica</name>
    <dbReference type="NCBI Taxonomy" id="348802"/>
    <lineage>
        <taxon>Eukaryota</taxon>
        <taxon>Fungi</taxon>
        <taxon>Dikarya</taxon>
        <taxon>Ascomycota</taxon>
        <taxon>Pezizomycotina</taxon>
        <taxon>Eurotiomycetes</taxon>
        <taxon>Chaetothyriomycetidae</taxon>
        <taxon>Chaetothyriales</taxon>
        <taxon>Herpotrichiellaceae</taxon>
        <taxon>Exophiala</taxon>
    </lineage>
</organism>
<evidence type="ECO:0000313" key="2">
    <source>
        <dbReference type="EMBL" id="KIW58059.1"/>
    </source>
</evidence>
<proteinExistence type="predicted"/>
<feature type="region of interest" description="Disordered" evidence="1">
    <location>
        <begin position="30"/>
        <end position="108"/>
    </location>
</feature>
<dbReference type="EMBL" id="KN847318">
    <property type="protein sequence ID" value="KIW58059.1"/>
    <property type="molecule type" value="Genomic_DNA"/>
</dbReference>
<protein>
    <submittedName>
        <fullName evidence="2">Uncharacterized protein</fullName>
    </submittedName>
</protein>
<reference evidence="2 3" key="1">
    <citation type="submission" date="2015-01" db="EMBL/GenBank/DDBJ databases">
        <title>The Genome Sequence of Exophiala xenobiotica CBS118157.</title>
        <authorList>
            <consortium name="The Broad Institute Genomics Platform"/>
            <person name="Cuomo C."/>
            <person name="de Hoog S."/>
            <person name="Gorbushina A."/>
            <person name="Stielow B."/>
            <person name="Teixiera M."/>
            <person name="Abouelleil A."/>
            <person name="Chapman S.B."/>
            <person name="Priest M."/>
            <person name="Young S.K."/>
            <person name="Wortman J."/>
            <person name="Nusbaum C."/>
            <person name="Birren B."/>
        </authorList>
    </citation>
    <scope>NUCLEOTIDE SEQUENCE [LARGE SCALE GENOMIC DNA]</scope>
    <source>
        <strain evidence="2 3">CBS 118157</strain>
    </source>
</reference>
<keyword evidence="3" id="KW-1185">Reference proteome</keyword>
<dbReference type="STRING" id="348802.A0A0D2FDE3"/>
<sequence>MTCHFDNHAEKFLVTRGYISELQKRILSLEQGRQAPASPSAAGDEQADSDRESDIEISDDDELANNTTDDTLGGVDENLLQQQPERPAPAAPPKPPEEEQSRSSSETSLMNPLALGFTSYFSDTSGRPIYLGTSSNWSFGRRVLAMVHEKVLRAPLPPENLLFEGKSYDLGWDGTRHLRTAALSEVPALPSADFAVYIINAVKFHCCQLFHLFEEEGFMQQFSQFQENPPQVMRSPDLWCIRYLLILAFGKAFVGQGSKGRRPLGA</sequence>
<dbReference type="AlphaFoldDB" id="A0A0D2FDE3"/>
<evidence type="ECO:0000313" key="3">
    <source>
        <dbReference type="Proteomes" id="UP000054342"/>
    </source>
</evidence>
<dbReference type="Proteomes" id="UP000054342">
    <property type="component" value="Unassembled WGS sequence"/>
</dbReference>
<name>A0A0D2FDE3_9EURO</name>
<dbReference type="GeneID" id="25324517"/>
<accession>A0A0D2FDE3</accession>